<feature type="transmembrane region" description="Helical" evidence="1">
    <location>
        <begin position="116"/>
        <end position="134"/>
    </location>
</feature>
<evidence type="ECO:0000313" key="3">
    <source>
        <dbReference type="EMBL" id="UYV19822.1"/>
    </source>
</evidence>
<keyword evidence="1" id="KW-0812">Transmembrane</keyword>
<accession>A0ABY6JT70</accession>
<keyword evidence="1" id="KW-0472">Membrane</keyword>
<dbReference type="Pfam" id="PF14351">
    <property type="entry name" value="DUF4401"/>
    <property type="match status" value="1"/>
</dbReference>
<name>A0ABY6JT70_9GAMM</name>
<sequence>MSQPRSTLTQRLTRAGISLNETSSTTPLESPWFVRVLQAFSGWLAALFLLGFIATAVVFVLESTGASLIAGSLLIGGAFALLCAARSDVLEHMALAFSLAGQLLVAWPAVEMWGVSATLWWGLLALQCAMALIMPSQVHRSMSAFLASLALTLALATNGLAPVAIGLVVLVLTLLWLNEYRWPRHIGAVQAWGAGLLVGLLVLQGLAYANQFNWIYDSDALWLGPWLASWLGTALVALALVSVIHQAFCQHSQPAIAQRLAIYVAVALVAVVTVYVPGLGAGVSVLLLGFAIGHRPLMGSGVLLLLMAISSYYYWLDVTLLVKSLMLLAMGAFLLIIRWILKHWLLNRWLTVHKPAPLGDANEQ</sequence>
<gene>
    <name evidence="3" type="ORF">K1Y77_03865</name>
</gene>
<feature type="transmembrane region" description="Helical" evidence="1">
    <location>
        <begin position="67"/>
        <end position="85"/>
    </location>
</feature>
<proteinExistence type="predicted"/>
<feature type="transmembrane region" description="Helical" evidence="1">
    <location>
        <begin position="92"/>
        <end position="110"/>
    </location>
</feature>
<feature type="domain" description="DUF4401" evidence="2">
    <location>
        <begin position="31"/>
        <end position="342"/>
    </location>
</feature>
<evidence type="ECO:0000256" key="1">
    <source>
        <dbReference type="SAM" id="Phobius"/>
    </source>
</evidence>
<evidence type="ECO:0000313" key="4">
    <source>
        <dbReference type="Proteomes" id="UP001163082"/>
    </source>
</evidence>
<organism evidence="3 4">
    <name type="scientific">Halomonas qaidamensis</name>
    <dbReference type="NCBI Taxonomy" id="2866211"/>
    <lineage>
        <taxon>Bacteria</taxon>
        <taxon>Pseudomonadati</taxon>
        <taxon>Pseudomonadota</taxon>
        <taxon>Gammaproteobacteria</taxon>
        <taxon>Oceanospirillales</taxon>
        <taxon>Halomonadaceae</taxon>
        <taxon>Halomonas</taxon>
    </lineage>
</organism>
<feature type="transmembrane region" description="Helical" evidence="1">
    <location>
        <begin position="221"/>
        <end position="248"/>
    </location>
</feature>
<feature type="transmembrane region" description="Helical" evidence="1">
    <location>
        <begin position="321"/>
        <end position="341"/>
    </location>
</feature>
<keyword evidence="1" id="KW-1133">Transmembrane helix</keyword>
<dbReference type="RefSeq" id="WP_264430427.1">
    <property type="nucleotide sequence ID" value="NZ_CP080627.1"/>
</dbReference>
<feature type="transmembrane region" description="Helical" evidence="1">
    <location>
        <begin position="260"/>
        <end position="290"/>
    </location>
</feature>
<dbReference type="InterPro" id="IPR025513">
    <property type="entry name" value="DUF4401"/>
</dbReference>
<feature type="transmembrane region" description="Helical" evidence="1">
    <location>
        <begin position="40"/>
        <end position="61"/>
    </location>
</feature>
<keyword evidence="4" id="KW-1185">Reference proteome</keyword>
<feature type="transmembrane region" description="Helical" evidence="1">
    <location>
        <begin position="189"/>
        <end position="209"/>
    </location>
</feature>
<dbReference type="EMBL" id="CP080627">
    <property type="protein sequence ID" value="UYV19822.1"/>
    <property type="molecule type" value="Genomic_DNA"/>
</dbReference>
<dbReference type="Proteomes" id="UP001163082">
    <property type="component" value="Chromosome"/>
</dbReference>
<feature type="transmembrane region" description="Helical" evidence="1">
    <location>
        <begin position="297"/>
        <end position="315"/>
    </location>
</feature>
<feature type="transmembrane region" description="Helical" evidence="1">
    <location>
        <begin position="146"/>
        <end position="177"/>
    </location>
</feature>
<reference evidence="3 4" key="1">
    <citation type="journal article" date="2022" name="Antonie Van Leeuwenhoek">
        <title>Whole genome sequencing of the halophilic Halomonas qaidamensis XH36, a novel species strain with high ectoine production.</title>
        <authorList>
            <person name="Zhang T."/>
            <person name="Cui T."/>
            <person name="Cao Y."/>
            <person name="Li Y."/>
            <person name="Li F."/>
            <person name="Zhu D."/>
            <person name="Xing J."/>
        </authorList>
    </citation>
    <scope>NUCLEOTIDE SEQUENCE [LARGE SCALE GENOMIC DNA]</scope>
    <source>
        <strain evidence="3 4">XH36</strain>
    </source>
</reference>
<protein>
    <submittedName>
        <fullName evidence="3">DUF4401 domain-containing protein</fullName>
    </submittedName>
</protein>
<evidence type="ECO:0000259" key="2">
    <source>
        <dbReference type="Pfam" id="PF14351"/>
    </source>
</evidence>